<dbReference type="Gene3D" id="2.60.120.260">
    <property type="entry name" value="Galactose-binding domain-like"/>
    <property type="match status" value="1"/>
</dbReference>
<evidence type="ECO:0000256" key="5">
    <source>
        <dbReference type="ARBA" id="ARBA00022801"/>
    </source>
</evidence>
<feature type="region of interest" description="Disordered" evidence="7">
    <location>
        <begin position="1"/>
        <end position="27"/>
    </location>
</feature>
<gene>
    <name evidence="9" type="ORF">GPZ80_06285</name>
</gene>
<organism evidence="9 10">
    <name type="scientific">Actinokineospora xionganensis</name>
    <dbReference type="NCBI Taxonomy" id="2684470"/>
    <lineage>
        <taxon>Bacteria</taxon>
        <taxon>Bacillati</taxon>
        <taxon>Actinomycetota</taxon>
        <taxon>Actinomycetes</taxon>
        <taxon>Pseudonocardiales</taxon>
        <taxon>Pseudonocardiaceae</taxon>
        <taxon>Actinokineospora</taxon>
    </lineage>
</organism>
<keyword evidence="3" id="KW-0479">Metal-binding</keyword>
<comment type="similarity">
    <text evidence="1">Belongs to the peptidase M28 family. M28A subfamily.</text>
</comment>
<evidence type="ECO:0000256" key="3">
    <source>
        <dbReference type="ARBA" id="ARBA00022723"/>
    </source>
</evidence>
<dbReference type="PANTHER" id="PTHR12147">
    <property type="entry name" value="METALLOPEPTIDASE M28 FAMILY MEMBER"/>
    <property type="match status" value="1"/>
</dbReference>
<dbReference type="Pfam" id="PF04389">
    <property type="entry name" value="Peptidase_M28"/>
    <property type="match status" value="1"/>
</dbReference>
<dbReference type="SUPFAM" id="SSF53187">
    <property type="entry name" value="Zn-dependent exopeptidases"/>
    <property type="match status" value="1"/>
</dbReference>
<keyword evidence="5" id="KW-0378">Hydrolase</keyword>
<evidence type="ECO:0000259" key="8">
    <source>
        <dbReference type="PROSITE" id="PS51829"/>
    </source>
</evidence>
<proteinExistence type="inferred from homology"/>
<evidence type="ECO:0000256" key="1">
    <source>
        <dbReference type="ARBA" id="ARBA00005957"/>
    </source>
</evidence>
<dbReference type="Gene3D" id="3.40.630.10">
    <property type="entry name" value="Zn peptidases"/>
    <property type="match status" value="1"/>
</dbReference>
<dbReference type="CDD" id="cd03876">
    <property type="entry name" value="M28_SGAP_like"/>
    <property type="match status" value="1"/>
</dbReference>
<dbReference type="PANTHER" id="PTHR12147:SF26">
    <property type="entry name" value="PEPTIDASE M28 DOMAIN-CONTAINING PROTEIN"/>
    <property type="match status" value="1"/>
</dbReference>
<dbReference type="InterPro" id="IPR007484">
    <property type="entry name" value="Peptidase_M28"/>
</dbReference>
<keyword evidence="6" id="KW-0862">Zinc</keyword>
<dbReference type="InterPro" id="IPR041756">
    <property type="entry name" value="M28_SGAP-like"/>
</dbReference>
<sequence length="503" mass="51868">MAVSPTSGSVAAGASATTTVSTTTTSGSAQDVSLVASGLPTGVTASFSPQTVTSGNSSTLTLATTAAAAAGTYPITITGTGSVTKTASYSLTVTGTTPTPGIPDIDIAKVQAHLTEFNTIATNNGGNRRSTSAGYRASVAYVKGKLQAAGYTVTEQTCTSGCTSGSGNNLIAEWPNGDANTVYMFGAHLDSVSAGAGINDNGSGSAALLETALVLAEKNPTMTNRVRFGWWTDEEQGLNGSEFYVNNLSSTEKAKIKAYYNFDMIGSKNGGYFINNLNSTASAPMKAYYDSLNLQPEENTEGQGRSDDYSFQQGGIPTSGYAMGASARKTSAQATKWGGTSGAAYDACYHQSCDTTSNVSATHLNRAADGIAYTLWKQAVSGTTTPPPPGCTASNTTPVTIADNTTVESSIVISGCSSTPSATATIPVDITHTWRGDLVIDLVAPDGTTFRLKNSSSNDSADDVKQTFTVNLSGETANGTWKLRVQDIATNDTGRINNWSLNL</sequence>
<dbReference type="InterPro" id="IPR045175">
    <property type="entry name" value="M28_fam"/>
</dbReference>
<dbReference type="InterPro" id="IPR002884">
    <property type="entry name" value="P_dom"/>
</dbReference>
<evidence type="ECO:0000256" key="6">
    <source>
        <dbReference type="ARBA" id="ARBA00022833"/>
    </source>
</evidence>
<name>A0ABR7L361_9PSEU</name>
<evidence type="ECO:0000313" key="10">
    <source>
        <dbReference type="Proteomes" id="UP000734823"/>
    </source>
</evidence>
<evidence type="ECO:0000256" key="7">
    <source>
        <dbReference type="SAM" id="MobiDB-lite"/>
    </source>
</evidence>
<evidence type="ECO:0000256" key="2">
    <source>
        <dbReference type="ARBA" id="ARBA00022670"/>
    </source>
</evidence>
<dbReference type="SUPFAM" id="SSF49785">
    <property type="entry name" value="Galactose-binding domain-like"/>
    <property type="match status" value="1"/>
</dbReference>
<dbReference type="EMBL" id="JABVED010000003">
    <property type="protein sequence ID" value="MBC6446782.1"/>
    <property type="molecule type" value="Genomic_DNA"/>
</dbReference>
<comment type="caution">
    <text evidence="9">The sequence shown here is derived from an EMBL/GenBank/DDBJ whole genome shotgun (WGS) entry which is preliminary data.</text>
</comment>
<dbReference type="Pfam" id="PF01483">
    <property type="entry name" value="P_proprotein"/>
    <property type="match status" value="1"/>
</dbReference>
<keyword evidence="4" id="KW-0732">Signal</keyword>
<reference evidence="9 10" key="1">
    <citation type="submission" date="2020-06" db="EMBL/GenBank/DDBJ databases">
        <title>Actinokineospora xiongansis sp. nov., isolated from soil of Baiyangdian.</title>
        <authorList>
            <person name="Zhang X."/>
        </authorList>
    </citation>
    <scope>NUCLEOTIDE SEQUENCE [LARGE SCALE GENOMIC DNA]</scope>
    <source>
        <strain evidence="9 10">HBU206404</strain>
    </source>
</reference>
<dbReference type="PROSITE" id="PS51829">
    <property type="entry name" value="P_HOMO_B"/>
    <property type="match status" value="1"/>
</dbReference>
<dbReference type="Proteomes" id="UP000734823">
    <property type="component" value="Unassembled WGS sequence"/>
</dbReference>
<evidence type="ECO:0000313" key="9">
    <source>
        <dbReference type="EMBL" id="MBC6446782.1"/>
    </source>
</evidence>
<feature type="domain" description="P/Homo B" evidence="8">
    <location>
        <begin position="385"/>
        <end position="503"/>
    </location>
</feature>
<keyword evidence="10" id="KW-1185">Reference proteome</keyword>
<dbReference type="InterPro" id="IPR008979">
    <property type="entry name" value="Galactose-bd-like_sf"/>
</dbReference>
<accession>A0ABR7L361</accession>
<keyword evidence="2" id="KW-0645">Protease</keyword>
<protein>
    <submittedName>
        <fullName evidence="9">M28 family peptidase</fullName>
    </submittedName>
</protein>
<evidence type="ECO:0000256" key="4">
    <source>
        <dbReference type="ARBA" id="ARBA00022729"/>
    </source>
</evidence>